<keyword evidence="2" id="KW-0732">Signal</keyword>
<feature type="region of interest" description="Disordered" evidence="1">
    <location>
        <begin position="196"/>
        <end position="223"/>
    </location>
</feature>
<sequence>MRLFLLCLVFLFVSPVLSHFSEEKKDASLDGSLIIETSVINAKNETKLLLPDLQVESADVNVEEISSATSVERRQSRKKKRRNNKRRQNRINQLRKKGKKPNGRKRRPQNDKKGYGKNKRPIFKPIQYLARSSSTDQLNKALDEMLESLSLNLANENSSTFSLKLNNFREDMKISPWAFLAINETETTEVERKIRTERAAGSGTEAVESDATENDEDVDDDETNVEGEAAIEIATESIAEESSTVSEEKEVIATEEENDDDDDYETATEISLNFKQPQKTNATQFYRTQKPSPVVLDDGTIEYNLQLLNENDIKERKLGFNEDMSSEKFQDDTGRPVKKLEGKRGSSRRNSRRPSATVEGIDQIKRKGDVLIGVRENSTTHNVDATLIIGPLHFFMDAKPGFPPQSRVSLPPLSARLRMAEVGGKLVGVRFKPTKIRPDEALLTFKLCQDGKIPTNLETARIVTYLSQEMTKVWNSGNLLRRLKRQFKQLFIDETVGNKREHSKSQDARMLVETLALSAFGAAIKDDIK</sequence>
<name>E9G2R0_DAPPU</name>
<feature type="compositionally biased region" description="Acidic residues" evidence="1">
    <location>
        <begin position="207"/>
        <end position="223"/>
    </location>
</feature>
<reference evidence="3 4" key="1">
    <citation type="journal article" date="2011" name="Science">
        <title>The ecoresponsive genome of Daphnia pulex.</title>
        <authorList>
            <person name="Colbourne J.K."/>
            <person name="Pfrender M.E."/>
            <person name="Gilbert D."/>
            <person name="Thomas W.K."/>
            <person name="Tucker A."/>
            <person name="Oakley T.H."/>
            <person name="Tokishita S."/>
            <person name="Aerts A."/>
            <person name="Arnold G.J."/>
            <person name="Basu M.K."/>
            <person name="Bauer D.J."/>
            <person name="Caceres C.E."/>
            <person name="Carmel L."/>
            <person name="Casola C."/>
            <person name="Choi J.H."/>
            <person name="Detter J.C."/>
            <person name="Dong Q."/>
            <person name="Dusheyko S."/>
            <person name="Eads B.D."/>
            <person name="Frohlich T."/>
            <person name="Geiler-Samerotte K.A."/>
            <person name="Gerlach D."/>
            <person name="Hatcher P."/>
            <person name="Jogdeo S."/>
            <person name="Krijgsveld J."/>
            <person name="Kriventseva E.V."/>
            <person name="Kultz D."/>
            <person name="Laforsch C."/>
            <person name="Lindquist E."/>
            <person name="Lopez J."/>
            <person name="Manak J.R."/>
            <person name="Muller J."/>
            <person name="Pangilinan J."/>
            <person name="Patwardhan R.P."/>
            <person name="Pitluck S."/>
            <person name="Pritham E.J."/>
            <person name="Rechtsteiner A."/>
            <person name="Rho M."/>
            <person name="Rogozin I.B."/>
            <person name="Sakarya O."/>
            <person name="Salamov A."/>
            <person name="Schaack S."/>
            <person name="Shapiro H."/>
            <person name="Shiga Y."/>
            <person name="Skalitzky C."/>
            <person name="Smith Z."/>
            <person name="Souvorov A."/>
            <person name="Sung W."/>
            <person name="Tang Z."/>
            <person name="Tsuchiya D."/>
            <person name="Tu H."/>
            <person name="Vos H."/>
            <person name="Wang M."/>
            <person name="Wolf Y.I."/>
            <person name="Yamagata H."/>
            <person name="Yamada T."/>
            <person name="Ye Y."/>
            <person name="Shaw J.R."/>
            <person name="Andrews J."/>
            <person name="Crease T.J."/>
            <person name="Tang H."/>
            <person name="Lucas S.M."/>
            <person name="Robertson H.M."/>
            <person name="Bork P."/>
            <person name="Koonin E.V."/>
            <person name="Zdobnov E.M."/>
            <person name="Grigoriev I.V."/>
            <person name="Lynch M."/>
            <person name="Boore J.L."/>
        </authorList>
    </citation>
    <scope>NUCLEOTIDE SEQUENCE [LARGE SCALE GENOMIC DNA]</scope>
</reference>
<dbReference type="Proteomes" id="UP000000305">
    <property type="component" value="Unassembled WGS sequence"/>
</dbReference>
<feature type="region of interest" description="Disordered" evidence="1">
    <location>
        <begin position="238"/>
        <end position="264"/>
    </location>
</feature>
<protein>
    <submittedName>
        <fullName evidence="3">Uncharacterized protein</fullName>
    </submittedName>
</protein>
<proteinExistence type="predicted"/>
<dbReference type="InParanoid" id="E9G2R0"/>
<evidence type="ECO:0000256" key="2">
    <source>
        <dbReference type="SAM" id="SignalP"/>
    </source>
</evidence>
<feature type="signal peptide" evidence="2">
    <location>
        <begin position="1"/>
        <end position="18"/>
    </location>
</feature>
<gene>
    <name evidence="3" type="ORF">DAPPUDRAFT_222068</name>
</gene>
<feature type="compositionally biased region" description="Basic residues" evidence="1">
    <location>
        <begin position="75"/>
        <end position="107"/>
    </location>
</feature>
<evidence type="ECO:0000313" key="3">
    <source>
        <dbReference type="EMBL" id="EFX86091.1"/>
    </source>
</evidence>
<evidence type="ECO:0000256" key="1">
    <source>
        <dbReference type="SAM" id="MobiDB-lite"/>
    </source>
</evidence>
<feature type="region of interest" description="Disordered" evidence="1">
    <location>
        <begin position="324"/>
        <end position="358"/>
    </location>
</feature>
<feature type="chain" id="PRO_5003240812" evidence="2">
    <location>
        <begin position="19"/>
        <end position="529"/>
    </location>
</feature>
<organism evidence="3 4">
    <name type="scientific">Daphnia pulex</name>
    <name type="common">Water flea</name>
    <dbReference type="NCBI Taxonomy" id="6669"/>
    <lineage>
        <taxon>Eukaryota</taxon>
        <taxon>Metazoa</taxon>
        <taxon>Ecdysozoa</taxon>
        <taxon>Arthropoda</taxon>
        <taxon>Crustacea</taxon>
        <taxon>Branchiopoda</taxon>
        <taxon>Diplostraca</taxon>
        <taxon>Cladocera</taxon>
        <taxon>Anomopoda</taxon>
        <taxon>Daphniidae</taxon>
        <taxon>Daphnia</taxon>
    </lineage>
</organism>
<dbReference type="AlphaFoldDB" id="E9G2R0"/>
<dbReference type="EMBL" id="GL732530">
    <property type="protein sequence ID" value="EFX86091.1"/>
    <property type="molecule type" value="Genomic_DNA"/>
</dbReference>
<keyword evidence="4" id="KW-1185">Reference proteome</keyword>
<feature type="compositionally biased region" description="Basic and acidic residues" evidence="1">
    <location>
        <begin position="324"/>
        <end position="344"/>
    </location>
</feature>
<dbReference type="KEGG" id="dpx:DAPPUDRAFT_222068"/>
<accession>E9G2R0</accession>
<feature type="region of interest" description="Disordered" evidence="1">
    <location>
        <begin position="69"/>
        <end position="124"/>
    </location>
</feature>
<evidence type="ECO:0000313" key="4">
    <source>
        <dbReference type="Proteomes" id="UP000000305"/>
    </source>
</evidence>
<dbReference type="HOGENOM" id="CLU_515137_0_0_1"/>
<feature type="compositionally biased region" description="Acidic residues" evidence="1">
    <location>
        <begin position="253"/>
        <end position="264"/>
    </location>
</feature>
<dbReference type="OrthoDB" id="6368984at2759"/>